<comment type="caution">
    <text evidence="1">The sequence shown here is derived from an EMBL/GenBank/DDBJ whole genome shotgun (WGS) entry which is preliminary data.</text>
</comment>
<sequence length="133" mass="15582">MNEFKKEILFKDKSHEEAYQNFIEEMYLSEEELYHPSSLLKRQQGFVYLLALYQEAYKQYEGEAFYIEAGEELSLGGPTYLLEEKIGQSNYPHEKMLFLASSILKGEEIDYALCLIEDQVYLKQALEIAGIRD</sequence>
<accession>A0A9E2KBK9</accession>
<proteinExistence type="predicted"/>
<gene>
    <name evidence="1" type="ORF">H9872_02500</name>
</gene>
<dbReference type="AlphaFoldDB" id="A0A9E2KBK9"/>
<reference evidence="1" key="2">
    <citation type="submission" date="2021-04" db="EMBL/GenBank/DDBJ databases">
        <authorList>
            <person name="Gilroy R."/>
        </authorList>
    </citation>
    <scope>NUCLEOTIDE SEQUENCE</scope>
    <source>
        <strain evidence="1">B5-657</strain>
    </source>
</reference>
<evidence type="ECO:0000313" key="2">
    <source>
        <dbReference type="Proteomes" id="UP000824229"/>
    </source>
</evidence>
<dbReference type="EMBL" id="JAHLFQ010000047">
    <property type="protein sequence ID" value="MBU3803616.1"/>
    <property type="molecule type" value="Genomic_DNA"/>
</dbReference>
<evidence type="ECO:0000313" key="1">
    <source>
        <dbReference type="EMBL" id="MBU3803616.1"/>
    </source>
</evidence>
<dbReference type="Proteomes" id="UP000824229">
    <property type="component" value="Unassembled WGS sequence"/>
</dbReference>
<name>A0A9E2KBK9_9FIRM</name>
<protein>
    <submittedName>
        <fullName evidence="1">Uncharacterized protein</fullName>
    </submittedName>
</protein>
<organism evidence="1 2">
    <name type="scientific">Candidatus Cellulosilyticum pullistercoris</name>
    <dbReference type="NCBI Taxonomy" id="2838521"/>
    <lineage>
        <taxon>Bacteria</taxon>
        <taxon>Bacillati</taxon>
        <taxon>Bacillota</taxon>
        <taxon>Clostridia</taxon>
        <taxon>Lachnospirales</taxon>
        <taxon>Cellulosilyticaceae</taxon>
        <taxon>Cellulosilyticum</taxon>
    </lineage>
</organism>
<reference evidence="1" key="1">
    <citation type="journal article" date="2021" name="PeerJ">
        <title>Extensive microbial diversity within the chicken gut microbiome revealed by metagenomics and culture.</title>
        <authorList>
            <person name="Gilroy R."/>
            <person name="Ravi A."/>
            <person name="Getino M."/>
            <person name="Pursley I."/>
            <person name="Horton D.L."/>
            <person name="Alikhan N.F."/>
            <person name="Baker D."/>
            <person name="Gharbi K."/>
            <person name="Hall N."/>
            <person name="Watson M."/>
            <person name="Adriaenssens E.M."/>
            <person name="Foster-Nyarko E."/>
            <person name="Jarju S."/>
            <person name="Secka A."/>
            <person name="Antonio M."/>
            <person name="Oren A."/>
            <person name="Chaudhuri R.R."/>
            <person name="La Ragione R."/>
            <person name="Hildebrand F."/>
            <person name="Pallen M.J."/>
        </authorList>
    </citation>
    <scope>NUCLEOTIDE SEQUENCE</scope>
    <source>
        <strain evidence="1">B5-657</strain>
    </source>
</reference>